<dbReference type="OrthoDB" id="1115710at2"/>
<accession>A0A1M5C0Q1</accession>
<dbReference type="GO" id="GO:0005524">
    <property type="term" value="F:ATP binding"/>
    <property type="evidence" value="ECO:0007669"/>
    <property type="project" value="UniProtKB-KW"/>
</dbReference>
<dbReference type="PROSITE" id="PS50893">
    <property type="entry name" value="ABC_TRANSPORTER_2"/>
    <property type="match status" value="1"/>
</dbReference>
<dbReference type="InterPro" id="IPR027417">
    <property type="entry name" value="P-loop_NTPase"/>
</dbReference>
<dbReference type="SMART" id="SM00382">
    <property type="entry name" value="AAA"/>
    <property type="match status" value="1"/>
</dbReference>
<feature type="domain" description="ABC transporter" evidence="5">
    <location>
        <begin position="4"/>
        <end position="226"/>
    </location>
</feature>
<dbReference type="PROSITE" id="PS00211">
    <property type="entry name" value="ABC_TRANSPORTER_1"/>
    <property type="match status" value="1"/>
</dbReference>
<dbReference type="AlphaFoldDB" id="A0A1M5C0Q1"/>
<keyword evidence="3 6" id="KW-0067">ATP-binding</keyword>
<dbReference type="InterPro" id="IPR015854">
    <property type="entry name" value="ABC_transpr_LolD-like"/>
</dbReference>
<dbReference type="SUPFAM" id="SSF52540">
    <property type="entry name" value="P-loop containing nucleoside triphosphate hydrolases"/>
    <property type="match status" value="1"/>
</dbReference>
<evidence type="ECO:0000256" key="4">
    <source>
        <dbReference type="ARBA" id="ARBA00038388"/>
    </source>
</evidence>
<dbReference type="FunFam" id="3.40.50.300:FF:000032">
    <property type="entry name" value="Export ABC transporter ATP-binding protein"/>
    <property type="match status" value="1"/>
</dbReference>
<dbReference type="RefSeq" id="WP_073063082.1">
    <property type="nucleotide sequence ID" value="NZ_FQUS01000009.1"/>
</dbReference>
<keyword evidence="2" id="KW-0547">Nucleotide-binding</keyword>
<dbReference type="STRING" id="1194090.SAMN05443144_10955"/>
<gene>
    <name evidence="6" type="ORF">SAMN05443144_10955</name>
</gene>
<reference evidence="6 7" key="1">
    <citation type="submission" date="2016-11" db="EMBL/GenBank/DDBJ databases">
        <authorList>
            <person name="Jaros S."/>
            <person name="Januszkiewicz K."/>
            <person name="Wedrychowicz H."/>
        </authorList>
    </citation>
    <scope>NUCLEOTIDE SEQUENCE [LARGE SCALE GENOMIC DNA]</scope>
    <source>
        <strain evidence="6 7">DSM 21986</strain>
    </source>
</reference>
<evidence type="ECO:0000313" key="7">
    <source>
        <dbReference type="Proteomes" id="UP000184041"/>
    </source>
</evidence>
<dbReference type="InterPro" id="IPR003439">
    <property type="entry name" value="ABC_transporter-like_ATP-bd"/>
</dbReference>
<evidence type="ECO:0000259" key="5">
    <source>
        <dbReference type="PROSITE" id="PS50893"/>
    </source>
</evidence>
<dbReference type="Gene3D" id="3.40.50.300">
    <property type="entry name" value="P-loop containing nucleotide triphosphate hydrolases"/>
    <property type="match status" value="1"/>
</dbReference>
<dbReference type="InterPro" id="IPR003593">
    <property type="entry name" value="AAA+_ATPase"/>
</dbReference>
<keyword evidence="6" id="KW-0449">Lipoprotein</keyword>
<dbReference type="PANTHER" id="PTHR24220:SF689">
    <property type="entry name" value="LIPOPROTEIN-RELEASING SYSTEM ATP-BINDING PROTEIN LOLD"/>
    <property type="match status" value="1"/>
</dbReference>
<evidence type="ECO:0000256" key="2">
    <source>
        <dbReference type="ARBA" id="ARBA00022741"/>
    </source>
</evidence>
<dbReference type="CDD" id="cd03255">
    <property type="entry name" value="ABC_MJ0796_LolCDE_FtsE"/>
    <property type="match status" value="1"/>
</dbReference>
<dbReference type="Pfam" id="PF00005">
    <property type="entry name" value="ABC_tran"/>
    <property type="match status" value="1"/>
</dbReference>
<sequence length="226" mass="25124">MPILEAQNITKTFDDEHGHKPLTVLDGASVAIDKGSIVTVVGASGCGKSTLLHILGGLDEPDGGTVSWEGRSIYGMRREELAGFRNRQLGFVFQFHHLLPEFTALENIMMPGLIRGDAQQETKEKAEGLLRDFGILERGEHRPAQLSGGEQQRVAMARALLNDPELILADEPTGNLDERNTEILLDFLFNLREERELSILLITHEKNIAERSDLVYKLSHGKLHPL</sequence>
<dbReference type="GO" id="GO:0016887">
    <property type="term" value="F:ATP hydrolysis activity"/>
    <property type="evidence" value="ECO:0007669"/>
    <property type="project" value="InterPro"/>
</dbReference>
<comment type="similarity">
    <text evidence="4">Belongs to the ABC transporter superfamily. Macrolide exporter (TC 3.A.1.122) family.</text>
</comment>
<evidence type="ECO:0000313" key="6">
    <source>
        <dbReference type="EMBL" id="SHF48328.1"/>
    </source>
</evidence>
<organism evidence="6 7">
    <name type="scientific">Fodinibius roseus</name>
    <dbReference type="NCBI Taxonomy" id="1194090"/>
    <lineage>
        <taxon>Bacteria</taxon>
        <taxon>Pseudomonadati</taxon>
        <taxon>Balneolota</taxon>
        <taxon>Balneolia</taxon>
        <taxon>Balneolales</taxon>
        <taxon>Balneolaceae</taxon>
        <taxon>Fodinibius</taxon>
    </lineage>
</organism>
<evidence type="ECO:0000256" key="1">
    <source>
        <dbReference type="ARBA" id="ARBA00022448"/>
    </source>
</evidence>
<dbReference type="GO" id="GO:0098796">
    <property type="term" value="C:membrane protein complex"/>
    <property type="evidence" value="ECO:0007669"/>
    <property type="project" value="UniProtKB-ARBA"/>
</dbReference>
<keyword evidence="7" id="KW-1185">Reference proteome</keyword>
<proteinExistence type="inferred from homology"/>
<dbReference type="InterPro" id="IPR017871">
    <property type="entry name" value="ABC_transporter-like_CS"/>
</dbReference>
<evidence type="ECO:0000256" key="3">
    <source>
        <dbReference type="ARBA" id="ARBA00022840"/>
    </source>
</evidence>
<keyword evidence="1" id="KW-0813">Transport</keyword>
<dbReference type="PANTHER" id="PTHR24220">
    <property type="entry name" value="IMPORT ATP-BINDING PROTEIN"/>
    <property type="match status" value="1"/>
</dbReference>
<dbReference type="EMBL" id="FQUS01000009">
    <property type="protein sequence ID" value="SHF48328.1"/>
    <property type="molecule type" value="Genomic_DNA"/>
</dbReference>
<dbReference type="GO" id="GO:0022857">
    <property type="term" value="F:transmembrane transporter activity"/>
    <property type="evidence" value="ECO:0007669"/>
    <property type="project" value="TreeGrafter"/>
</dbReference>
<dbReference type="GO" id="GO:0005886">
    <property type="term" value="C:plasma membrane"/>
    <property type="evidence" value="ECO:0007669"/>
    <property type="project" value="TreeGrafter"/>
</dbReference>
<protein>
    <submittedName>
        <fullName evidence="6">Lipoprotein-releasing system ATP-binding protein</fullName>
    </submittedName>
</protein>
<name>A0A1M5C0Q1_9BACT</name>
<dbReference type="Proteomes" id="UP000184041">
    <property type="component" value="Unassembled WGS sequence"/>
</dbReference>
<dbReference type="InterPro" id="IPR017911">
    <property type="entry name" value="MacB-like_ATP-bd"/>
</dbReference>